<dbReference type="Proteomes" id="UP000839052">
    <property type="component" value="Chromosome"/>
</dbReference>
<evidence type="ECO:0000313" key="2">
    <source>
        <dbReference type="Proteomes" id="UP000839052"/>
    </source>
</evidence>
<keyword evidence="2" id="KW-1185">Reference proteome</keyword>
<organism evidence="1 2">
    <name type="scientific">Candidatus Nitrotoga arctica</name>
    <dbReference type="NCBI Taxonomy" id="453162"/>
    <lineage>
        <taxon>Bacteria</taxon>
        <taxon>Pseudomonadati</taxon>
        <taxon>Pseudomonadota</taxon>
        <taxon>Betaproteobacteria</taxon>
        <taxon>Nitrosomonadales</taxon>
        <taxon>Gallionellaceae</taxon>
        <taxon>Candidatus Nitrotoga</taxon>
    </lineage>
</organism>
<evidence type="ECO:0000313" key="1">
    <source>
        <dbReference type="EMBL" id="CAG9933841.1"/>
    </source>
</evidence>
<reference evidence="1 2" key="1">
    <citation type="submission" date="2021-10" db="EMBL/GenBank/DDBJ databases">
        <authorList>
            <person name="Koch H."/>
        </authorList>
    </citation>
    <scope>NUCLEOTIDE SEQUENCE [LARGE SCALE GENOMIC DNA]</scope>
    <source>
        <strain evidence="1">6680</strain>
    </source>
</reference>
<name>A0ABM8Z1Y4_9PROT</name>
<sequence>MNRRLHMEKTSIAKTLNQTPVNLIHLLRDIVKVIHSTSQIHVYTPMLSLTVPVNTHT</sequence>
<gene>
    <name evidence="1" type="ORF">NTG6680_2592</name>
</gene>
<protein>
    <submittedName>
        <fullName evidence="1">Uncharacterized protein</fullName>
    </submittedName>
</protein>
<dbReference type="EMBL" id="OU912926">
    <property type="protein sequence ID" value="CAG9933841.1"/>
    <property type="molecule type" value="Genomic_DNA"/>
</dbReference>
<proteinExistence type="predicted"/>
<accession>A0ABM8Z1Y4</accession>